<keyword evidence="6" id="KW-0378">Hydrolase</keyword>
<dbReference type="GO" id="GO:0005615">
    <property type="term" value="C:extracellular space"/>
    <property type="evidence" value="ECO:0007669"/>
    <property type="project" value="InterPro"/>
</dbReference>
<evidence type="ECO:0000256" key="1">
    <source>
        <dbReference type="ARBA" id="ARBA00004613"/>
    </source>
</evidence>
<evidence type="ECO:0000256" key="6">
    <source>
        <dbReference type="ARBA" id="ARBA00022801"/>
    </source>
</evidence>
<evidence type="ECO:0000313" key="10">
    <source>
        <dbReference type="Proteomes" id="UP001337723"/>
    </source>
</evidence>
<name>A0AA48H1G0_9RHOB</name>
<keyword evidence="5" id="KW-0479">Metal-binding</keyword>
<dbReference type="Proteomes" id="UP001337723">
    <property type="component" value="Chromosome"/>
</dbReference>
<dbReference type="Gene3D" id="2.150.10.10">
    <property type="entry name" value="Serralysin-like metalloprotease, C-terminal"/>
    <property type="match status" value="5"/>
</dbReference>
<dbReference type="InterPro" id="IPR024079">
    <property type="entry name" value="MetalloPept_cat_dom_sf"/>
</dbReference>
<dbReference type="KEGG" id="rmai:MACH21_09910"/>
<keyword evidence="7" id="KW-0862">Zinc</keyword>
<dbReference type="AlphaFoldDB" id="A0AA48H1G0"/>
<dbReference type="EMBL" id="AP027266">
    <property type="protein sequence ID" value="BDW84814.1"/>
    <property type="molecule type" value="Genomic_DNA"/>
</dbReference>
<dbReference type="SUPFAM" id="SSF55486">
    <property type="entry name" value="Metalloproteases ('zincins'), catalytic domain"/>
    <property type="match status" value="1"/>
</dbReference>
<keyword evidence="10" id="KW-1185">Reference proteome</keyword>
<dbReference type="Gene3D" id="2.60.120.380">
    <property type="match status" value="1"/>
</dbReference>
<organism evidence="9 10">
    <name type="scientific">Roseicyclus marinus</name>
    <dbReference type="NCBI Taxonomy" id="2161673"/>
    <lineage>
        <taxon>Bacteria</taxon>
        <taxon>Pseudomonadati</taxon>
        <taxon>Pseudomonadota</taxon>
        <taxon>Alphaproteobacteria</taxon>
        <taxon>Rhodobacterales</taxon>
        <taxon>Roseobacteraceae</taxon>
        <taxon>Roseicyclus</taxon>
    </lineage>
</organism>
<dbReference type="Gene3D" id="3.40.390.10">
    <property type="entry name" value="Collagenase (Catalytic Domain)"/>
    <property type="match status" value="1"/>
</dbReference>
<dbReference type="InterPro" id="IPR034033">
    <property type="entry name" value="Serralysin-like"/>
</dbReference>
<dbReference type="GO" id="GO:0005509">
    <property type="term" value="F:calcium ion binding"/>
    <property type="evidence" value="ECO:0007669"/>
    <property type="project" value="InterPro"/>
</dbReference>
<dbReference type="SUPFAM" id="SSF51120">
    <property type="entry name" value="beta-Roll"/>
    <property type="match status" value="3"/>
</dbReference>
<dbReference type="InterPro" id="IPR050557">
    <property type="entry name" value="RTX_toxin/Mannuronan_C5-epim"/>
</dbReference>
<evidence type="ECO:0000256" key="7">
    <source>
        <dbReference type="ARBA" id="ARBA00022833"/>
    </source>
</evidence>
<proteinExistence type="inferred from homology"/>
<dbReference type="PANTHER" id="PTHR38340:SF1">
    <property type="entry name" value="S-LAYER PROTEIN"/>
    <property type="match status" value="1"/>
</dbReference>
<dbReference type="InterPro" id="IPR001343">
    <property type="entry name" value="Hemolysn_Ca-bd"/>
</dbReference>
<evidence type="ECO:0000256" key="4">
    <source>
        <dbReference type="ARBA" id="ARBA00022670"/>
    </source>
</evidence>
<sequence length="824" mass="85264">MCLTCTLINPFAGDWLHESASARILNESDLPGGDAGDEPEQAVQLVAGDTFHGSIGALGDWDWFRVEYEAGVTYSVTLTPGTLTDPYIHLYDETGTQIQVIDYFFEGGTEYFTFTATESGTGYIVADSYYNTAEGMETGFVDTGTYTLYVTIGGPMIEPSTNPLEAITWNYTAPSIINVYFAPGNVTFDDGLRDPQLTGEWDAVEMEQARRAFDRFEAVANVTFTFVTDPNEADFFMVESSAATTGGAVGYWGVGGGEVTLDGSSHVVDGWGVLFNTDATWTHERIQPGSFGFFALIHEIGHGLGLAHPHDSGGGSRIMNGVTAPFHSLGEFDLNQGINTMMSYNPTWDTAPHGPSTFFAYGFAGTPMAFDIAVLQEKYGANLSTNTGDETYVLPDTNGSGTFYSAIWDAGGDDTIRHNGNTAAVIDLRAAPLTYAPNGGGYVSFVAGIHGGFTIAAGVVIEAASGGAGDDTITGNEWANTLLGNRGHDSLSGGDGDDTLDGGWHNDCLSGDGGNDLLSGGAGFDTLDGGDGDDSLSGGEQADILLGAAGNDTLAGDDGNDRLFGGSGSDRLQGGEGADLLLGGIGNDTLEGGLDGDRLFGGADNDLLHGGEADDFLSGGTANDTLFGEGGNDTLTGDAGFDVLRGGDGNDSLSGDAQADNLFGDFGNDTLDGGAGFDRLFAGAGNDLLLGGDGPDALFAGAGNDTLVGGDGDDRLSGGSGFDRLEGGAGDDELWGNFNWDIFVFGDGHGQDTIRDFDALNPWERIDLSGITGLAGFDDYDAFAASSGAVTTTGGGVLLATGGGNSILLWGVDMADLDTSDFIF</sequence>
<evidence type="ECO:0000256" key="3">
    <source>
        <dbReference type="ARBA" id="ARBA00022525"/>
    </source>
</evidence>
<keyword evidence="4" id="KW-0645">Protease</keyword>
<dbReference type="GO" id="GO:0006508">
    <property type="term" value="P:proteolysis"/>
    <property type="evidence" value="ECO:0007669"/>
    <property type="project" value="UniProtKB-KW"/>
</dbReference>
<feature type="domain" description="Peptidase metallopeptidase" evidence="8">
    <location>
        <begin position="165"/>
        <end position="348"/>
    </location>
</feature>
<protein>
    <recommendedName>
        <fullName evidence="8">Peptidase metallopeptidase domain-containing protein</fullName>
    </recommendedName>
</protein>
<dbReference type="InterPro" id="IPR018511">
    <property type="entry name" value="Hemolysin-typ_Ca-bd_CS"/>
</dbReference>
<dbReference type="Pfam" id="PF00353">
    <property type="entry name" value="HemolysinCabind"/>
    <property type="match status" value="5"/>
</dbReference>
<dbReference type="PROSITE" id="PS00330">
    <property type="entry name" value="HEMOLYSIN_CALCIUM"/>
    <property type="match status" value="6"/>
</dbReference>
<dbReference type="GO" id="GO:0008270">
    <property type="term" value="F:zinc ion binding"/>
    <property type="evidence" value="ECO:0007669"/>
    <property type="project" value="InterPro"/>
</dbReference>
<evidence type="ECO:0000256" key="2">
    <source>
        <dbReference type="ARBA" id="ARBA00009490"/>
    </source>
</evidence>
<dbReference type="InterPro" id="IPR011049">
    <property type="entry name" value="Serralysin-like_metalloprot_C"/>
</dbReference>
<dbReference type="Pfam" id="PF00413">
    <property type="entry name" value="Peptidase_M10"/>
    <property type="match status" value="1"/>
</dbReference>
<comment type="subcellular location">
    <subcellularLocation>
        <location evidence="1">Secreted</location>
    </subcellularLocation>
</comment>
<dbReference type="PRINTS" id="PR00313">
    <property type="entry name" value="CABNDNGRPT"/>
</dbReference>
<dbReference type="GO" id="GO:0004222">
    <property type="term" value="F:metalloendopeptidase activity"/>
    <property type="evidence" value="ECO:0007669"/>
    <property type="project" value="InterPro"/>
</dbReference>
<evidence type="ECO:0000313" key="9">
    <source>
        <dbReference type="EMBL" id="BDW84814.1"/>
    </source>
</evidence>
<dbReference type="PANTHER" id="PTHR38340">
    <property type="entry name" value="S-LAYER PROTEIN"/>
    <property type="match status" value="1"/>
</dbReference>
<reference evidence="9 10" key="1">
    <citation type="submission" date="2023-01" db="EMBL/GenBank/DDBJ databases">
        <title>Complete genome sequence of Roseicyclus marinus strain Dej080120_10.</title>
        <authorList>
            <person name="Ueki S."/>
            <person name="Maruyama F."/>
        </authorList>
    </citation>
    <scope>NUCLEOTIDE SEQUENCE [LARGE SCALE GENOMIC DNA]</scope>
    <source>
        <strain evidence="9 10">Dej080120_10</strain>
    </source>
</reference>
<evidence type="ECO:0000256" key="5">
    <source>
        <dbReference type="ARBA" id="ARBA00022723"/>
    </source>
</evidence>
<dbReference type="GO" id="GO:0031012">
    <property type="term" value="C:extracellular matrix"/>
    <property type="evidence" value="ECO:0007669"/>
    <property type="project" value="InterPro"/>
</dbReference>
<dbReference type="InterPro" id="IPR006026">
    <property type="entry name" value="Peptidase_Metallo"/>
</dbReference>
<dbReference type="CDD" id="cd04277">
    <property type="entry name" value="ZnMc_serralysin_like"/>
    <property type="match status" value="1"/>
</dbReference>
<dbReference type="SMART" id="SM00235">
    <property type="entry name" value="ZnMc"/>
    <property type="match status" value="1"/>
</dbReference>
<evidence type="ECO:0000259" key="8">
    <source>
        <dbReference type="SMART" id="SM00235"/>
    </source>
</evidence>
<comment type="similarity">
    <text evidence="2">Belongs to the peptidase M10B family.</text>
</comment>
<dbReference type="InterPro" id="IPR001818">
    <property type="entry name" value="Pept_M10_metallopeptidase"/>
</dbReference>
<gene>
    <name evidence="9" type="ORF">MACH21_09910</name>
</gene>
<keyword evidence="3" id="KW-0964">Secreted</keyword>
<accession>A0AA48H1G0</accession>